<sequence>MLYDLYSKEKQNGNEFKSLQFLEEYISTFIRSIPENQLTAEELEHLRRLTEKFIVKCNVVAMDYLTNQRNKNMSKACLDKAKNIIDLYGRIVFKEEEEKGTKLLVSTLSNFSVFYKECGNLEKALNALNLAQKAETHFNASLELNFCAVLSQMNRHEEALNHGLEALRQLELFKKLNRIKHNIASCNETLIIAFYNVAVEYEHLKQTTSAMEYYSKENASKLSARPSTLTSDSRGTHVRKVKPPSLVLPQPTALKKPLAQEALHPVTEVLIIFKSLYLKRGELRVPTCHSTRVQ</sequence>
<keyword evidence="2" id="KW-1185">Reference proteome</keyword>
<dbReference type="SUPFAM" id="SSF48452">
    <property type="entry name" value="TPR-like"/>
    <property type="match status" value="1"/>
</dbReference>
<comment type="caution">
    <text evidence="1">The sequence shown here is derived from an EMBL/GenBank/DDBJ whole genome shotgun (WGS) entry which is preliminary data.</text>
</comment>
<organism evidence="1 2">
    <name type="scientific">Naegleria lovaniensis</name>
    <name type="common">Amoeba</name>
    <dbReference type="NCBI Taxonomy" id="51637"/>
    <lineage>
        <taxon>Eukaryota</taxon>
        <taxon>Discoba</taxon>
        <taxon>Heterolobosea</taxon>
        <taxon>Tetramitia</taxon>
        <taxon>Eutetramitia</taxon>
        <taxon>Vahlkampfiidae</taxon>
        <taxon>Naegleria</taxon>
    </lineage>
</organism>
<dbReference type="EMBL" id="PYSW02000052">
    <property type="protein sequence ID" value="KAG2373663.1"/>
    <property type="molecule type" value="Genomic_DNA"/>
</dbReference>
<gene>
    <name evidence="1" type="ORF">C9374_011952</name>
</gene>
<name>A0AA88GF05_NAELO</name>
<evidence type="ECO:0000313" key="2">
    <source>
        <dbReference type="Proteomes" id="UP000816034"/>
    </source>
</evidence>
<reference evidence="1 2" key="1">
    <citation type="journal article" date="2018" name="BMC Genomics">
        <title>The genome of Naegleria lovaniensis, the basis for a comparative approach to unravel pathogenicity factors of the human pathogenic amoeba N. fowleri.</title>
        <authorList>
            <person name="Liechti N."/>
            <person name="Schurch N."/>
            <person name="Bruggmann R."/>
            <person name="Wittwer M."/>
        </authorList>
    </citation>
    <scope>NUCLEOTIDE SEQUENCE [LARGE SCALE GENOMIC DNA]</scope>
    <source>
        <strain evidence="1 2">ATCC 30569</strain>
    </source>
</reference>
<dbReference type="Gene3D" id="1.25.40.10">
    <property type="entry name" value="Tetratricopeptide repeat domain"/>
    <property type="match status" value="1"/>
</dbReference>
<dbReference type="AlphaFoldDB" id="A0AA88GF05"/>
<evidence type="ECO:0000313" key="1">
    <source>
        <dbReference type="EMBL" id="KAG2373663.1"/>
    </source>
</evidence>
<proteinExistence type="predicted"/>
<dbReference type="RefSeq" id="XP_044542837.1">
    <property type="nucleotide sequence ID" value="XM_044687664.1"/>
</dbReference>
<accession>A0AA88GF05</accession>
<dbReference type="InterPro" id="IPR011990">
    <property type="entry name" value="TPR-like_helical_dom_sf"/>
</dbReference>
<dbReference type="Proteomes" id="UP000816034">
    <property type="component" value="Unassembled WGS sequence"/>
</dbReference>
<dbReference type="GeneID" id="68104406"/>
<protein>
    <submittedName>
        <fullName evidence="1">Uncharacterized protein</fullName>
    </submittedName>
</protein>